<protein>
    <submittedName>
        <fullName evidence="7">Ethanolamine permease</fullName>
    </submittedName>
</protein>
<dbReference type="Pfam" id="PF00324">
    <property type="entry name" value="AA_permease"/>
    <property type="match status" value="1"/>
</dbReference>
<feature type="transmembrane region" description="Helical" evidence="5">
    <location>
        <begin position="310"/>
        <end position="330"/>
    </location>
</feature>
<dbReference type="Gene3D" id="1.20.1740.10">
    <property type="entry name" value="Amino acid/polyamine transporter I"/>
    <property type="match status" value="1"/>
</dbReference>
<keyword evidence="8" id="KW-1185">Reference proteome</keyword>
<dbReference type="EMBL" id="JAUSVS010000001">
    <property type="protein sequence ID" value="MDQ0463253.1"/>
    <property type="molecule type" value="Genomic_DNA"/>
</dbReference>
<evidence type="ECO:0000256" key="3">
    <source>
        <dbReference type="ARBA" id="ARBA00022989"/>
    </source>
</evidence>
<dbReference type="PANTHER" id="PTHR42770">
    <property type="entry name" value="AMINO ACID TRANSPORTER-RELATED"/>
    <property type="match status" value="1"/>
</dbReference>
<feature type="transmembrane region" description="Helical" evidence="5">
    <location>
        <begin position="148"/>
        <end position="167"/>
    </location>
</feature>
<evidence type="ECO:0000256" key="2">
    <source>
        <dbReference type="ARBA" id="ARBA00022692"/>
    </source>
</evidence>
<dbReference type="InterPro" id="IPR050367">
    <property type="entry name" value="APC_superfamily"/>
</dbReference>
<dbReference type="PIRSF" id="PIRSF006060">
    <property type="entry name" value="AA_transporter"/>
    <property type="match status" value="1"/>
</dbReference>
<organism evidence="7 8">
    <name type="scientific">Caulobacter ginsengisoli</name>
    <dbReference type="NCBI Taxonomy" id="400775"/>
    <lineage>
        <taxon>Bacteria</taxon>
        <taxon>Pseudomonadati</taxon>
        <taxon>Pseudomonadota</taxon>
        <taxon>Alphaproteobacteria</taxon>
        <taxon>Caulobacterales</taxon>
        <taxon>Caulobacteraceae</taxon>
        <taxon>Caulobacter</taxon>
    </lineage>
</organism>
<evidence type="ECO:0000256" key="5">
    <source>
        <dbReference type="SAM" id="Phobius"/>
    </source>
</evidence>
<feature type="transmembrane region" description="Helical" evidence="5">
    <location>
        <begin position="359"/>
        <end position="379"/>
    </location>
</feature>
<evidence type="ECO:0000259" key="6">
    <source>
        <dbReference type="Pfam" id="PF00324"/>
    </source>
</evidence>
<feature type="transmembrane region" description="Helical" evidence="5">
    <location>
        <begin position="31"/>
        <end position="50"/>
    </location>
</feature>
<comment type="caution">
    <text evidence="7">The sequence shown here is derived from an EMBL/GenBank/DDBJ whole genome shotgun (WGS) entry which is preliminary data.</text>
</comment>
<dbReference type="RefSeq" id="WP_307346800.1">
    <property type="nucleotide sequence ID" value="NZ_JAUSVS010000001.1"/>
</dbReference>
<feature type="transmembrane region" description="Helical" evidence="5">
    <location>
        <begin position="453"/>
        <end position="474"/>
    </location>
</feature>
<gene>
    <name evidence="7" type="ORF">QO010_001001</name>
</gene>
<sequence>MTGVGEPPDVEGVRYETVDDRYFERRGLKRYAGVFSLWALGVGAVISGQYSGWNLGLASGGWGGLLLATGIIVVMYLGLVWSIAEMAAAQPHTGGAYSFARTAMGPWGGFITGLCENVEYVLTAAVVCFFIGSYLGAIFETPPEWQPVYWIVAYLIFVGINVLGVALSFQVTVVITLVAMACLAVFWTSALPQSDFARYALNVGAGGVELPDGHGPFLPDGIAGALRQLPFAVWLFLAIEQLPLAAEESHMPQRDLPKGILLGMFTLIGSALLVIWLNASIPPGAFQLAASGQPILDGFAKLYGEGLAKVLAVVALTGLIASFHAIIFAYGRQIYSLSRAGYFPRWLSITNAKRKTPDAALLGGSLVGLLVMMVVWFTLGSDQGAKVIGGALLNMAVFGAMASYVMQGLSFILLRVRFPNMERPYRSPLGLTGAGLALGIALLTIAYQFQDPIYRWGVAGVAVWFALGILYFALVGRHRLVLSPEEAFAVKVERGT</sequence>
<evidence type="ECO:0000256" key="1">
    <source>
        <dbReference type="ARBA" id="ARBA00004141"/>
    </source>
</evidence>
<dbReference type="PANTHER" id="PTHR42770:SF7">
    <property type="entry name" value="MEMBRANE PROTEIN"/>
    <property type="match status" value="1"/>
</dbReference>
<feature type="transmembrane region" description="Helical" evidence="5">
    <location>
        <begin position="173"/>
        <end position="191"/>
    </location>
</feature>
<feature type="transmembrane region" description="Helical" evidence="5">
    <location>
        <begin position="391"/>
        <end position="416"/>
    </location>
</feature>
<reference evidence="7 8" key="1">
    <citation type="submission" date="2023-07" db="EMBL/GenBank/DDBJ databases">
        <title>Genomic Encyclopedia of Type Strains, Phase IV (KMG-IV): sequencing the most valuable type-strain genomes for metagenomic binning, comparative biology and taxonomic classification.</title>
        <authorList>
            <person name="Goeker M."/>
        </authorList>
    </citation>
    <scope>NUCLEOTIDE SEQUENCE [LARGE SCALE GENOMIC DNA]</scope>
    <source>
        <strain evidence="7 8">DSM 18695</strain>
    </source>
</reference>
<accession>A0ABU0IML5</accession>
<feature type="domain" description="Amino acid permease/ SLC12A" evidence="6">
    <location>
        <begin position="51"/>
        <end position="472"/>
    </location>
</feature>
<proteinExistence type="predicted"/>
<feature type="transmembrane region" description="Helical" evidence="5">
    <location>
        <begin position="259"/>
        <end position="279"/>
    </location>
</feature>
<feature type="transmembrane region" description="Helical" evidence="5">
    <location>
        <begin position="62"/>
        <end position="84"/>
    </location>
</feature>
<evidence type="ECO:0000313" key="7">
    <source>
        <dbReference type="EMBL" id="MDQ0463253.1"/>
    </source>
</evidence>
<evidence type="ECO:0000256" key="4">
    <source>
        <dbReference type="ARBA" id="ARBA00023136"/>
    </source>
</evidence>
<feature type="transmembrane region" description="Helical" evidence="5">
    <location>
        <begin position="428"/>
        <end position="447"/>
    </location>
</feature>
<dbReference type="InterPro" id="IPR004841">
    <property type="entry name" value="AA-permease/SLC12A_dom"/>
</dbReference>
<keyword evidence="2 5" id="KW-0812">Transmembrane</keyword>
<name>A0ABU0IML5_9CAUL</name>
<keyword evidence="3 5" id="KW-1133">Transmembrane helix</keyword>
<keyword evidence="4 5" id="KW-0472">Membrane</keyword>
<evidence type="ECO:0000313" key="8">
    <source>
        <dbReference type="Proteomes" id="UP001228905"/>
    </source>
</evidence>
<comment type="subcellular location">
    <subcellularLocation>
        <location evidence="1">Membrane</location>
        <topology evidence="1">Multi-pass membrane protein</topology>
    </subcellularLocation>
</comment>
<dbReference type="Proteomes" id="UP001228905">
    <property type="component" value="Unassembled WGS sequence"/>
</dbReference>
<feature type="transmembrane region" description="Helical" evidence="5">
    <location>
        <begin position="120"/>
        <end position="139"/>
    </location>
</feature>